<dbReference type="InterPro" id="IPR001466">
    <property type="entry name" value="Beta-lactam-related"/>
</dbReference>
<evidence type="ECO:0000256" key="1">
    <source>
        <dbReference type="SAM" id="SignalP"/>
    </source>
</evidence>
<evidence type="ECO:0000259" key="2">
    <source>
        <dbReference type="Pfam" id="PF00144"/>
    </source>
</evidence>
<dbReference type="RefSeq" id="WP_341843017.1">
    <property type="nucleotide sequence ID" value="NZ_CP149792.1"/>
</dbReference>
<evidence type="ECO:0000313" key="4">
    <source>
        <dbReference type="Proteomes" id="UP001449657"/>
    </source>
</evidence>
<gene>
    <name evidence="3" type="ORF">WJU22_09580</name>
</gene>
<dbReference type="Pfam" id="PF00144">
    <property type="entry name" value="Beta-lactamase"/>
    <property type="match status" value="1"/>
</dbReference>
<dbReference type="GO" id="GO:0016787">
    <property type="term" value="F:hydrolase activity"/>
    <property type="evidence" value="ECO:0007669"/>
    <property type="project" value="UniProtKB-KW"/>
</dbReference>
<dbReference type="EMBL" id="CP150096">
    <property type="protein sequence ID" value="WZN48425.1"/>
    <property type="molecule type" value="Genomic_DNA"/>
</dbReference>
<sequence length="469" mass="52180">MQFIKTLFCLLLPLGTFAQTARENQRRVENNLMPWVQFEGRAPMRFNIEERLKALEIIGVSIAVVRNYKVEWAKGYGYADKEENRPVTTETLFQAASISKSVNAVGQLKLVQQGKVKLDEDINVYLKTWHPDTSRGKITLAHLLSHTAGLSVHGFPGYEAGQPRPTVEQILQGKAPANTQKVTPLFAPGEKLEYSGGGTTVSQLILSTVTGEPYDQFMQREVLDPMGMTASTYSQPPAPDKAKQLSSGYYRDRKRVPGKYHIYPEQAAAGLWTNPLDLSKFIIETQLSKEGKSAKVLSQAMTQTRLTPYLNEEGGLGVFYTPGKQWFAHSGDNEGFSCTYYGSVEGGNGLVIMTNSDNSLIIDEIVRSIGEVYGWTDLMPHETLKPTAPSDSVKNACPGTYKMNDQQLKIQPSGDGLVITFEQSPACKVYFTSPNTFVITELPAMFVVEKDAVVLKFRGREFRHVRQKD</sequence>
<dbReference type="SUPFAM" id="SSF56601">
    <property type="entry name" value="beta-lactamase/transpeptidase-like"/>
    <property type="match status" value="1"/>
</dbReference>
<dbReference type="InterPro" id="IPR050491">
    <property type="entry name" value="AmpC-like"/>
</dbReference>
<dbReference type="Gene3D" id="3.40.710.10">
    <property type="entry name" value="DD-peptidase/beta-lactamase superfamily"/>
    <property type="match status" value="1"/>
</dbReference>
<accession>A0ABZ2ZAD7</accession>
<organism evidence="3 4">
    <name type="scientific">Chitinophaga caseinilytica</name>
    <dbReference type="NCBI Taxonomy" id="2267521"/>
    <lineage>
        <taxon>Bacteria</taxon>
        <taxon>Pseudomonadati</taxon>
        <taxon>Bacteroidota</taxon>
        <taxon>Chitinophagia</taxon>
        <taxon>Chitinophagales</taxon>
        <taxon>Chitinophagaceae</taxon>
        <taxon>Chitinophaga</taxon>
    </lineage>
</organism>
<keyword evidence="4" id="KW-1185">Reference proteome</keyword>
<feature type="chain" id="PRO_5047353743" evidence="1">
    <location>
        <begin position="19"/>
        <end position="469"/>
    </location>
</feature>
<reference evidence="3 4" key="1">
    <citation type="submission" date="2024-03" db="EMBL/GenBank/DDBJ databases">
        <title>Chitinophaga caseinilytica sp. nov., a casein hydrolysing bacterium isolated from forest soil.</title>
        <authorList>
            <person name="Lee D.S."/>
            <person name="Han D.M."/>
            <person name="Baek J.H."/>
            <person name="Choi D.G."/>
            <person name="Jeon J.H."/>
            <person name="Jeon C.O."/>
        </authorList>
    </citation>
    <scope>NUCLEOTIDE SEQUENCE [LARGE SCALE GENOMIC DNA]</scope>
    <source>
        <strain evidence="3 4">KACC 19118</strain>
    </source>
</reference>
<dbReference type="PANTHER" id="PTHR46825:SF12">
    <property type="entry name" value="PENICILLIN-BINDING PROTEIN 4"/>
    <property type="match status" value="1"/>
</dbReference>
<keyword evidence="3" id="KW-0378">Hydrolase</keyword>
<dbReference type="EC" id="3.1.1.103" evidence="3"/>
<dbReference type="Proteomes" id="UP001449657">
    <property type="component" value="Chromosome"/>
</dbReference>
<dbReference type="InterPro" id="IPR012338">
    <property type="entry name" value="Beta-lactam/transpept-like"/>
</dbReference>
<feature type="domain" description="Beta-lactamase-related" evidence="2">
    <location>
        <begin position="47"/>
        <end position="358"/>
    </location>
</feature>
<keyword evidence="1" id="KW-0732">Signal</keyword>
<protein>
    <submittedName>
        <fullName evidence="3">Serine hydrolase domain-containing protein</fullName>
        <ecNumber evidence="3">3.1.1.103</ecNumber>
    </submittedName>
</protein>
<proteinExistence type="predicted"/>
<name>A0ABZ2ZAD7_9BACT</name>
<dbReference type="PANTHER" id="PTHR46825">
    <property type="entry name" value="D-ALANYL-D-ALANINE-CARBOXYPEPTIDASE/ENDOPEPTIDASE AMPH"/>
    <property type="match status" value="1"/>
</dbReference>
<evidence type="ECO:0000313" key="3">
    <source>
        <dbReference type="EMBL" id="WZN48425.1"/>
    </source>
</evidence>
<feature type="signal peptide" evidence="1">
    <location>
        <begin position="1"/>
        <end position="18"/>
    </location>
</feature>